<dbReference type="Gene3D" id="1.20.120.550">
    <property type="entry name" value="Membrane associated eicosanoid/glutathione metabolism-like domain"/>
    <property type="match status" value="1"/>
</dbReference>
<keyword evidence="4 5" id="KW-0472">Membrane</keyword>
<name>Q1GTW2_SPHAL</name>
<dbReference type="RefSeq" id="WP_011541495.1">
    <property type="nucleotide sequence ID" value="NC_008048.1"/>
</dbReference>
<dbReference type="KEGG" id="sal:Sala_1194"/>
<dbReference type="HOGENOM" id="CLU_129387_0_0_5"/>
<dbReference type="Proteomes" id="UP000006578">
    <property type="component" value="Chromosome"/>
</dbReference>
<feature type="transmembrane region" description="Helical" evidence="5">
    <location>
        <begin position="6"/>
        <end position="25"/>
    </location>
</feature>
<dbReference type="SUPFAM" id="SSF161084">
    <property type="entry name" value="MAPEG domain-like"/>
    <property type="match status" value="1"/>
</dbReference>
<feature type="transmembrane region" description="Helical" evidence="5">
    <location>
        <begin position="120"/>
        <end position="142"/>
    </location>
</feature>
<keyword evidence="3 5" id="KW-1133">Transmembrane helix</keyword>
<gene>
    <name evidence="6" type="ordered locus">Sala_1194</name>
</gene>
<evidence type="ECO:0000313" key="6">
    <source>
        <dbReference type="EMBL" id="ABF52910.1"/>
    </source>
</evidence>
<evidence type="ECO:0000256" key="2">
    <source>
        <dbReference type="ARBA" id="ARBA00022692"/>
    </source>
</evidence>
<evidence type="ECO:0000256" key="3">
    <source>
        <dbReference type="ARBA" id="ARBA00022989"/>
    </source>
</evidence>
<protein>
    <recommendedName>
        <fullName evidence="8">MAPEG family protein</fullName>
    </recommendedName>
</protein>
<evidence type="ECO:0000256" key="4">
    <source>
        <dbReference type="ARBA" id="ARBA00023136"/>
    </source>
</evidence>
<dbReference type="InterPro" id="IPR023352">
    <property type="entry name" value="MAPEG-like_dom_sf"/>
</dbReference>
<reference evidence="6 7" key="1">
    <citation type="journal article" date="2009" name="Proc. Natl. Acad. Sci. U.S.A.">
        <title>The genomic basis of trophic strategy in marine bacteria.</title>
        <authorList>
            <person name="Lauro F.M."/>
            <person name="McDougald D."/>
            <person name="Thomas T."/>
            <person name="Williams T.J."/>
            <person name="Egan S."/>
            <person name="Rice S."/>
            <person name="DeMaere M.Z."/>
            <person name="Ting L."/>
            <person name="Ertan H."/>
            <person name="Johnson J."/>
            <person name="Ferriera S."/>
            <person name="Lapidus A."/>
            <person name="Anderson I."/>
            <person name="Kyrpides N."/>
            <person name="Munk A.C."/>
            <person name="Detter C."/>
            <person name="Han C.S."/>
            <person name="Brown M.V."/>
            <person name="Robb F.T."/>
            <person name="Kjelleberg S."/>
            <person name="Cavicchioli R."/>
        </authorList>
    </citation>
    <scope>NUCLEOTIDE SEQUENCE [LARGE SCALE GENOMIC DNA]</scope>
    <source>
        <strain evidence="7">DSM 13593 / LMG 18877 / RB2256</strain>
    </source>
</reference>
<comment type="subcellular location">
    <subcellularLocation>
        <location evidence="1">Membrane</location>
    </subcellularLocation>
</comment>
<evidence type="ECO:0000313" key="7">
    <source>
        <dbReference type="Proteomes" id="UP000006578"/>
    </source>
</evidence>
<dbReference type="Pfam" id="PF01124">
    <property type="entry name" value="MAPEG"/>
    <property type="match status" value="1"/>
</dbReference>
<dbReference type="EMBL" id="CP000356">
    <property type="protein sequence ID" value="ABF52910.1"/>
    <property type="molecule type" value="Genomic_DNA"/>
</dbReference>
<accession>Q1GTW2</accession>
<proteinExistence type="predicted"/>
<keyword evidence="2 5" id="KW-0812">Transmembrane</keyword>
<dbReference type="eggNOG" id="COG5331">
    <property type="taxonomic scope" value="Bacteria"/>
</dbReference>
<dbReference type="GO" id="GO:0016020">
    <property type="term" value="C:membrane"/>
    <property type="evidence" value="ECO:0007669"/>
    <property type="project" value="UniProtKB-SubCell"/>
</dbReference>
<evidence type="ECO:0000256" key="1">
    <source>
        <dbReference type="ARBA" id="ARBA00004370"/>
    </source>
</evidence>
<dbReference type="InterPro" id="IPR001129">
    <property type="entry name" value="Membr-assoc_MAPEG"/>
</dbReference>
<dbReference type="STRING" id="317655.Sala_1194"/>
<dbReference type="AlphaFoldDB" id="Q1GTW2"/>
<organism evidence="6 7">
    <name type="scientific">Sphingopyxis alaskensis (strain DSM 13593 / LMG 18877 / RB2256)</name>
    <name type="common">Sphingomonas alaskensis</name>
    <dbReference type="NCBI Taxonomy" id="317655"/>
    <lineage>
        <taxon>Bacteria</taxon>
        <taxon>Pseudomonadati</taxon>
        <taxon>Pseudomonadota</taxon>
        <taxon>Alphaproteobacteria</taxon>
        <taxon>Sphingomonadales</taxon>
        <taxon>Sphingomonadaceae</taxon>
        <taxon>Sphingopyxis</taxon>
    </lineage>
</organism>
<evidence type="ECO:0000256" key="5">
    <source>
        <dbReference type="SAM" id="Phobius"/>
    </source>
</evidence>
<keyword evidence="7" id="KW-1185">Reference proteome</keyword>
<dbReference type="OrthoDB" id="5516290at2"/>
<evidence type="ECO:0008006" key="8">
    <source>
        <dbReference type="Google" id="ProtNLM"/>
    </source>
</evidence>
<sequence length="143" mass="15561">MSDSLLAPGAVLALWTIIMLGWVAVTRFSAMAKVGVDIKAAPPGGRGADLENMLPPETNWKSHNYTHLCEQPTIFYAVLLFLHLSGGDTDLTRGLAWAYVVLRIIHSLWQATVNRIPVRFTIFALATLCLFALSILAVIATLG</sequence>